<dbReference type="InterPro" id="IPR003347">
    <property type="entry name" value="JmjC_dom"/>
</dbReference>
<dbReference type="Pfam" id="PF13621">
    <property type="entry name" value="Cupin_8"/>
    <property type="match status" value="1"/>
</dbReference>
<dbReference type="PANTHER" id="PTHR12461:SF106">
    <property type="entry name" value="BIFUNCTIONAL PEPTIDASE AND ARGINYL-HYDROXYLASE JMJD5"/>
    <property type="match status" value="1"/>
</dbReference>
<comment type="subcellular location">
    <subcellularLocation>
        <location evidence="2">Nucleus</location>
    </subcellularLocation>
</comment>
<dbReference type="OMA" id="DWHESAM"/>
<evidence type="ECO:0000256" key="4">
    <source>
        <dbReference type="ARBA" id="ARBA00023002"/>
    </source>
</evidence>
<dbReference type="Proteomes" id="UP000324585">
    <property type="component" value="Unassembled WGS sequence"/>
</dbReference>
<proteinExistence type="predicted"/>
<dbReference type="PANTHER" id="PTHR12461">
    <property type="entry name" value="HYPOXIA-INDUCIBLE FACTOR 1 ALPHA INHIBITOR-RELATED"/>
    <property type="match status" value="1"/>
</dbReference>
<dbReference type="Gene3D" id="2.60.120.650">
    <property type="entry name" value="Cupin"/>
    <property type="match status" value="1"/>
</dbReference>
<evidence type="ECO:0000256" key="5">
    <source>
        <dbReference type="ARBA" id="ARBA00023004"/>
    </source>
</evidence>
<name>A0A5J4YS66_PORPP</name>
<dbReference type="GO" id="GO:0046872">
    <property type="term" value="F:metal ion binding"/>
    <property type="evidence" value="ECO:0007669"/>
    <property type="project" value="UniProtKB-KW"/>
</dbReference>
<dbReference type="GO" id="GO:0016491">
    <property type="term" value="F:oxidoreductase activity"/>
    <property type="evidence" value="ECO:0007669"/>
    <property type="project" value="UniProtKB-KW"/>
</dbReference>
<dbReference type="OrthoDB" id="47172at2759"/>
<feature type="domain" description="JmjC" evidence="7">
    <location>
        <begin position="272"/>
        <end position="413"/>
    </location>
</feature>
<evidence type="ECO:0000256" key="1">
    <source>
        <dbReference type="ARBA" id="ARBA00001954"/>
    </source>
</evidence>
<evidence type="ECO:0000259" key="7">
    <source>
        <dbReference type="PROSITE" id="PS51184"/>
    </source>
</evidence>
<reference evidence="9" key="1">
    <citation type="journal article" date="2019" name="Nat. Commun.">
        <title>Expansion of phycobilisome linker gene families in mesophilic red algae.</title>
        <authorList>
            <person name="Lee J."/>
            <person name="Kim D."/>
            <person name="Bhattacharya D."/>
            <person name="Yoon H.S."/>
        </authorList>
    </citation>
    <scope>NUCLEOTIDE SEQUENCE [LARGE SCALE GENOMIC DNA]</scope>
    <source>
        <strain evidence="9">CCMP 1328</strain>
    </source>
</reference>
<evidence type="ECO:0000313" key="9">
    <source>
        <dbReference type="Proteomes" id="UP000324585"/>
    </source>
</evidence>
<dbReference type="InterPro" id="IPR041667">
    <property type="entry name" value="Cupin_8"/>
</dbReference>
<sequence length="413" mass="46049">MGNGLDAARRRQYEERLRVVCSEALVGALDEELSASGYRGEADVLKKCAASLRPEAERQLLLGGETRAAAEGLWDALMLAQRRRSKTSAGLRESCIILLVYSALVDMHANAEDHVFRDLDRAMLLGAPPELSLDILEHQDAQMHPERLRIPAFPEAPPQLPAGTDGMVRVFRVRADEPVRRLSEGPFVFERCSTIQNWEATRTWNKLDVFRETHGRRWVPVELGTHGQDDWHESAMPLSEFVDTCLVPSLIRDTQDTGALSAHRPKSASDVGYIAQHDLFSQIPALLKDVSPPPPHCGCAPIQKVNAWLGTSGTVTPCHYDTYENFLVQIAGWKLVYLFPKNQRGMYPRKAKPNLSRVDVEAPDMVRFPLFGSCASPAAQLAILGPGEMLYIPAGWWHAVRSLTTSLSCNFWF</sequence>
<keyword evidence="6" id="KW-0539">Nucleus</keyword>
<dbReference type="PROSITE" id="PS51184">
    <property type="entry name" value="JMJC"/>
    <property type="match status" value="1"/>
</dbReference>
<organism evidence="8 9">
    <name type="scientific">Porphyridium purpureum</name>
    <name type="common">Red alga</name>
    <name type="synonym">Porphyridium cruentum</name>
    <dbReference type="NCBI Taxonomy" id="35688"/>
    <lineage>
        <taxon>Eukaryota</taxon>
        <taxon>Rhodophyta</taxon>
        <taxon>Bangiophyceae</taxon>
        <taxon>Porphyridiales</taxon>
        <taxon>Porphyridiaceae</taxon>
        <taxon>Porphyridium</taxon>
    </lineage>
</organism>
<dbReference type="GO" id="GO:0005634">
    <property type="term" value="C:nucleus"/>
    <property type="evidence" value="ECO:0007669"/>
    <property type="project" value="UniProtKB-SubCell"/>
</dbReference>
<evidence type="ECO:0000256" key="3">
    <source>
        <dbReference type="ARBA" id="ARBA00022723"/>
    </source>
</evidence>
<keyword evidence="9" id="KW-1185">Reference proteome</keyword>
<keyword evidence="3" id="KW-0479">Metal-binding</keyword>
<dbReference type="SUPFAM" id="SSF51197">
    <property type="entry name" value="Clavaminate synthase-like"/>
    <property type="match status" value="1"/>
</dbReference>
<gene>
    <name evidence="8" type="ORF">FVE85_4819</name>
</gene>
<dbReference type="AlphaFoldDB" id="A0A5J4YS66"/>
<comment type="caution">
    <text evidence="8">The sequence shown here is derived from an EMBL/GenBank/DDBJ whole genome shotgun (WGS) entry which is preliminary data.</text>
</comment>
<comment type="cofactor">
    <cofactor evidence="1">
        <name>Fe(2+)</name>
        <dbReference type="ChEBI" id="CHEBI:29033"/>
    </cofactor>
</comment>
<evidence type="ECO:0000256" key="2">
    <source>
        <dbReference type="ARBA" id="ARBA00004123"/>
    </source>
</evidence>
<evidence type="ECO:0000256" key="6">
    <source>
        <dbReference type="ARBA" id="ARBA00023242"/>
    </source>
</evidence>
<accession>A0A5J4YS66</accession>
<dbReference type="EMBL" id="VRMN01000006">
    <property type="protein sequence ID" value="KAA8493682.1"/>
    <property type="molecule type" value="Genomic_DNA"/>
</dbReference>
<keyword evidence="5" id="KW-0408">Iron</keyword>
<protein>
    <submittedName>
        <fullName evidence="8">JmjC domain-containing protein F</fullName>
    </submittedName>
</protein>
<evidence type="ECO:0000313" key="8">
    <source>
        <dbReference type="EMBL" id="KAA8493682.1"/>
    </source>
</evidence>
<dbReference type="SMART" id="SM00558">
    <property type="entry name" value="JmjC"/>
    <property type="match status" value="1"/>
</dbReference>
<keyword evidence="4" id="KW-0560">Oxidoreductase</keyword>